<dbReference type="InterPro" id="IPR050351">
    <property type="entry name" value="BphY/WalK/GraS-like"/>
</dbReference>
<keyword evidence="11" id="KW-1133">Transmembrane helix</keyword>
<dbReference type="InterPro" id="IPR003661">
    <property type="entry name" value="HisK_dim/P_dom"/>
</dbReference>
<sequence>MDEDDRDYLIAARPLENIGYVYSGTEITQQKEVLNRLFVVLLLLTALFTFVAMTLSFIMTGKAIRPIMNSVERQRDFVNDASHELRTPLSILSAGLVILEEEDGEKLSDFSKQTVDDMSDEVRRMTSLVNNLLLLARSDSGKLVLEKKEFDLSALLFRSIRSFSKVVEDNELSLTSDIQENVHFTGDQERLKQLLYLFLDNAIKYNRKNGNIRVQLNTTEIYNRISVIDTGIGIAPEHQIKIFNRFYRVDETRSRAMGSNGIGLSIARFIVQAHGGFIEVDSTVGKGTCFTILLPK</sequence>
<dbReference type="KEGG" id="panc:E2636_03355"/>
<dbReference type="PANTHER" id="PTHR45453">
    <property type="entry name" value="PHOSPHATE REGULON SENSOR PROTEIN PHOR"/>
    <property type="match status" value="1"/>
</dbReference>
<evidence type="ECO:0000256" key="1">
    <source>
        <dbReference type="ARBA" id="ARBA00000085"/>
    </source>
</evidence>
<keyword evidence="9" id="KW-0902">Two-component regulatory system</keyword>
<dbReference type="InterPro" id="IPR003594">
    <property type="entry name" value="HATPase_dom"/>
</dbReference>
<keyword evidence="10 11" id="KW-0472">Membrane</keyword>
<dbReference type="InterPro" id="IPR005467">
    <property type="entry name" value="His_kinase_dom"/>
</dbReference>
<evidence type="ECO:0000259" key="12">
    <source>
        <dbReference type="PROSITE" id="PS50109"/>
    </source>
</evidence>
<protein>
    <recommendedName>
        <fullName evidence="3">histidine kinase</fullName>
        <ecNumber evidence="3">2.7.13.3</ecNumber>
    </recommendedName>
</protein>
<comment type="catalytic activity">
    <reaction evidence="1">
        <text>ATP + protein L-histidine = ADP + protein N-phospho-L-histidine.</text>
        <dbReference type="EC" id="2.7.13.3"/>
    </reaction>
</comment>
<keyword evidence="11" id="KW-0812">Transmembrane</keyword>
<dbReference type="PANTHER" id="PTHR45453:SF1">
    <property type="entry name" value="PHOSPHATE REGULON SENSOR PROTEIN PHOR"/>
    <property type="match status" value="1"/>
</dbReference>
<keyword evidence="4" id="KW-0597">Phosphoprotein</keyword>
<gene>
    <name evidence="13" type="ORF">E2636_03355</name>
</gene>
<dbReference type="OrthoDB" id="9813151at2"/>
<keyword evidence="7" id="KW-0418">Kinase</keyword>
<dbReference type="SUPFAM" id="SSF47384">
    <property type="entry name" value="Homodimeric domain of signal transducing histidine kinase"/>
    <property type="match status" value="1"/>
</dbReference>
<keyword evidence="14" id="KW-1185">Reference proteome</keyword>
<dbReference type="InterPro" id="IPR004358">
    <property type="entry name" value="Sig_transdc_His_kin-like_C"/>
</dbReference>
<dbReference type="FunFam" id="3.30.565.10:FF:000006">
    <property type="entry name" value="Sensor histidine kinase WalK"/>
    <property type="match status" value="1"/>
</dbReference>
<dbReference type="AlphaFoldDB" id="A0A4P6ZVJ5"/>
<evidence type="ECO:0000256" key="9">
    <source>
        <dbReference type="ARBA" id="ARBA00023012"/>
    </source>
</evidence>
<dbReference type="Pfam" id="PF00512">
    <property type="entry name" value="HisKA"/>
    <property type="match status" value="1"/>
</dbReference>
<evidence type="ECO:0000256" key="8">
    <source>
        <dbReference type="ARBA" id="ARBA00022840"/>
    </source>
</evidence>
<dbReference type="CDD" id="cd00082">
    <property type="entry name" value="HisKA"/>
    <property type="match status" value="1"/>
</dbReference>
<evidence type="ECO:0000313" key="13">
    <source>
        <dbReference type="EMBL" id="QBP40243.1"/>
    </source>
</evidence>
<dbReference type="EMBL" id="CP038015">
    <property type="protein sequence ID" value="QBP40243.1"/>
    <property type="molecule type" value="Genomic_DNA"/>
</dbReference>
<dbReference type="SMART" id="SM00387">
    <property type="entry name" value="HATPase_c"/>
    <property type="match status" value="1"/>
</dbReference>
<dbReference type="GO" id="GO:0005886">
    <property type="term" value="C:plasma membrane"/>
    <property type="evidence" value="ECO:0007669"/>
    <property type="project" value="UniProtKB-SubCell"/>
</dbReference>
<dbReference type="SMART" id="SM00388">
    <property type="entry name" value="HisKA"/>
    <property type="match status" value="1"/>
</dbReference>
<name>A0A4P6ZVJ5_9BACL</name>
<evidence type="ECO:0000256" key="6">
    <source>
        <dbReference type="ARBA" id="ARBA00022741"/>
    </source>
</evidence>
<dbReference type="GO" id="GO:0016036">
    <property type="term" value="P:cellular response to phosphate starvation"/>
    <property type="evidence" value="ECO:0007669"/>
    <property type="project" value="TreeGrafter"/>
</dbReference>
<evidence type="ECO:0000256" key="4">
    <source>
        <dbReference type="ARBA" id="ARBA00022553"/>
    </source>
</evidence>
<keyword evidence="8" id="KW-0067">ATP-binding</keyword>
<evidence type="ECO:0000256" key="11">
    <source>
        <dbReference type="SAM" id="Phobius"/>
    </source>
</evidence>
<evidence type="ECO:0000313" key="14">
    <source>
        <dbReference type="Proteomes" id="UP000294292"/>
    </source>
</evidence>
<proteinExistence type="predicted"/>
<evidence type="ECO:0000256" key="2">
    <source>
        <dbReference type="ARBA" id="ARBA00004651"/>
    </source>
</evidence>
<dbReference type="PROSITE" id="PS50109">
    <property type="entry name" value="HIS_KIN"/>
    <property type="match status" value="1"/>
</dbReference>
<dbReference type="Proteomes" id="UP000294292">
    <property type="component" value="Chromosome"/>
</dbReference>
<evidence type="ECO:0000256" key="5">
    <source>
        <dbReference type="ARBA" id="ARBA00022679"/>
    </source>
</evidence>
<dbReference type="EC" id="2.7.13.3" evidence="3"/>
<dbReference type="GO" id="GO:0004721">
    <property type="term" value="F:phosphoprotein phosphatase activity"/>
    <property type="evidence" value="ECO:0007669"/>
    <property type="project" value="TreeGrafter"/>
</dbReference>
<dbReference type="Gene3D" id="3.30.565.10">
    <property type="entry name" value="Histidine kinase-like ATPase, C-terminal domain"/>
    <property type="match status" value="1"/>
</dbReference>
<evidence type="ECO:0000256" key="3">
    <source>
        <dbReference type="ARBA" id="ARBA00012438"/>
    </source>
</evidence>
<dbReference type="InterPro" id="IPR036097">
    <property type="entry name" value="HisK_dim/P_sf"/>
</dbReference>
<organism evidence="13 14">
    <name type="scientific">Paenisporosarcina antarctica</name>
    <dbReference type="NCBI Taxonomy" id="417367"/>
    <lineage>
        <taxon>Bacteria</taxon>
        <taxon>Bacillati</taxon>
        <taxon>Bacillota</taxon>
        <taxon>Bacilli</taxon>
        <taxon>Bacillales</taxon>
        <taxon>Caryophanaceae</taxon>
        <taxon>Paenisporosarcina</taxon>
    </lineage>
</organism>
<dbReference type="Gene3D" id="1.10.287.130">
    <property type="match status" value="1"/>
</dbReference>
<dbReference type="PRINTS" id="PR00344">
    <property type="entry name" value="BCTRLSENSOR"/>
</dbReference>
<accession>A0A4P6ZVJ5</accession>
<evidence type="ECO:0000256" key="7">
    <source>
        <dbReference type="ARBA" id="ARBA00022777"/>
    </source>
</evidence>
<comment type="subcellular location">
    <subcellularLocation>
        <location evidence="2">Cell membrane</location>
        <topology evidence="2">Multi-pass membrane protein</topology>
    </subcellularLocation>
</comment>
<dbReference type="SUPFAM" id="SSF55874">
    <property type="entry name" value="ATPase domain of HSP90 chaperone/DNA topoisomerase II/histidine kinase"/>
    <property type="match status" value="1"/>
</dbReference>
<keyword evidence="6" id="KW-0547">Nucleotide-binding</keyword>
<dbReference type="InterPro" id="IPR036890">
    <property type="entry name" value="HATPase_C_sf"/>
</dbReference>
<dbReference type="Pfam" id="PF02518">
    <property type="entry name" value="HATPase_c"/>
    <property type="match status" value="1"/>
</dbReference>
<keyword evidence="5" id="KW-0808">Transferase</keyword>
<evidence type="ECO:0000256" key="10">
    <source>
        <dbReference type="ARBA" id="ARBA00023136"/>
    </source>
</evidence>
<dbReference type="FunFam" id="1.10.287.130:FF:000001">
    <property type="entry name" value="Two-component sensor histidine kinase"/>
    <property type="match status" value="1"/>
</dbReference>
<reference evidence="13 14" key="1">
    <citation type="submission" date="2019-03" db="EMBL/GenBank/DDBJ databases">
        <title>Complete genome sequence of Paenisporosarcina antarctica CGMCC 1.6503T.</title>
        <authorList>
            <person name="Rong J.-C."/>
            <person name="Chi N.-Y."/>
            <person name="Zhang Q.-F."/>
        </authorList>
    </citation>
    <scope>NUCLEOTIDE SEQUENCE [LARGE SCALE GENOMIC DNA]</scope>
    <source>
        <strain evidence="13 14">CGMCC 1.6503</strain>
    </source>
</reference>
<dbReference type="GO" id="GO:0005524">
    <property type="term" value="F:ATP binding"/>
    <property type="evidence" value="ECO:0007669"/>
    <property type="project" value="UniProtKB-KW"/>
</dbReference>
<feature type="domain" description="Histidine kinase" evidence="12">
    <location>
        <begin position="80"/>
        <end position="296"/>
    </location>
</feature>
<feature type="transmembrane region" description="Helical" evidence="11">
    <location>
        <begin position="37"/>
        <end position="58"/>
    </location>
</feature>
<dbReference type="GO" id="GO:0000155">
    <property type="term" value="F:phosphorelay sensor kinase activity"/>
    <property type="evidence" value="ECO:0007669"/>
    <property type="project" value="InterPro"/>
</dbReference>